<evidence type="ECO:0000256" key="1">
    <source>
        <dbReference type="SAM" id="MobiDB-lite"/>
    </source>
</evidence>
<name>A0A430URG4_THESC</name>
<feature type="region of interest" description="Disordered" evidence="1">
    <location>
        <begin position="132"/>
        <end position="185"/>
    </location>
</feature>
<evidence type="ECO:0000313" key="4">
    <source>
        <dbReference type="Proteomes" id="UP000287173"/>
    </source>
</evidence>
<protein>
    <recommendedName>
        <fullName evidence="2">Sulfatase-modifying factor enzyme-like domain-containing protein</fullName>
    </recommendedName>
</protein>
<dbReference type="InterPro" id="IPR005532">
    <property type="entry name" value="SUMF_dom"/>
</dbReference>
<evidence type="ECO:0000313" key="3">
    <source>
        <dbReference type="EMBL" id="RTI10862.1"/>
    </source>
</evidence>
<proteinExistence type="predicted"/>
<evidence type="ECO:0000259" key="2">
    <source>
        <dbReference type="Pfam" id="PF03781"/>
    </source>
</evidence>
<dbReference type="SUPFAM" id="SSF56436">
    <property type="entry name" value="C-type lectin-like"/>
    <property type="match status" value="1"/>
</dbReference>
<dbReference type="RefSeq" id="WP_126218349.1">
    <property type="nucleotide sequence ID" value="NZ_PEMG01000066.1"/>
</dbReference>
<dbReference type="InterPro" id="IPR016187">
    <property type="entry name" value="CTDL_fold"/>
</dbReference>
<dbReference type="InterPro" id="IPR042095">
    <property type="entry name" value="SUMF_sf"/>
</dbReference>
<feature type="compositionally biased region" description="Polar residues" evidence="1">
    <location>
        <begin position="164"/>
        <end position="178"/>
    </location>
</feature>
<dbReference type="Pfam" id="PF03781">
    <property type="entry name" value="FGE-sulfatase"/>
    <property type="match status" value="1"/>
</dbReference>
<dbReference type="EMBL" id="PEMG01000066">
    <property type="protein sequence ID" value="RTI10862.1"/>
    <property type="molecule type" value="Genomic_DNA"/>
</dbReference>
<dbReference type="AlphaFoldDB" id="A0A430URG4"/>
<dbReference type="Proteomes" id="UP000287173">
    <property type="component" value="Unassembled WGS sequence"/>
</dbReference>
<accession>A0A430URG4</accession>
<sequence>MIFSVKDSLRQAVEAASGGLCTVMYTKKGQPVFLRRIPRFNLEDIDPSLGTGPHPAFVVGGEVKSEIWIGQFPGIVSNGELISVPGVDPANMINFDEALGYARASGPGFHLMTNAEWAAVALLTWKSRGAQDDPVRGNTQWGRSHEAQWEAGTRQSGDAPGEDTTAQGRSGRTLTGSGPATWRHDGTPAGIADLVGNVWEWVAGLRLVGGEIQIIPDNNAAFASTNMSASSPLWKAIRASDGALVSPGTSGTLKYDINPNKSYSNENTVQDLGPLTLHTTTQTPPAGWDSNTYQDYASALYKDLVVGTGITVPNLLKVLMLAPHTTSITKGGLYARPYGERLPIRGGSWWIGGIAGLAALVLLSPRGYRSWGVGARPAFVL</sequence>
<organism evidence="3 4">
    <name type="scientific">Thermus scotoductus</name>
    <dbReference type="NCBI Taxonomy" id="37636"/>
    <lineage>
        <taxon>Bacteria</taxon>
        <taxon>Thermotogati</taxon>
        <taxon>Deinococcota</taxon>
        <taxon>Deinococci</taxon>
        <taxon>Thermales</taxon>
        <taxon>Thermaceae</taxon>
        <taxon>Thermus</taxon>
    </lineage>
</organism>
<feature type="domain" description="Sulfatase-modifying factor enzyme-like" evidence="2">
    <location>
        <begin position="87"/>
        <end position="203"/>
    </location>
</feature>
<dbReference type="Gene3D" id="3.90.1580.10">
    <property type="entry name" value="paralog of FGE (formylglycine-generating enzyme)"/>
    <property type="match status" value="1"/>
</dbReference>
<comment type="caution">
    <text evidence="3">The sequence shown here is derived from an EMBL/GenBank/DDBJ whole genome shotgun (WGS) entry which is preliminary data.</text>
</comment>
<gene>
    <name evidence="3" type="ORF">CSW30_03315</name>
</gene>
<reference evidence="3 4" key="1">
    <citation type="journal article" date="2019" name="Extremophiles">
        <title>Biogeography of thermophiles and predominance of Thermus scotoductus in domestic water heaters.</title>
        <authorList>
            <person name="Wilpiszeski R.L."/>
            <person name="Zhang Z."/>
            <person name="House C.H."/>
        </authorList>
    </citation>
    <scope>NUCLEOTIDE SEQUENCE [LARGE SCALE GENOMIC DNA]</scope>
    <source>
        <strain evidence="3 4">17_S17</strain>
    </source>
</reference>